<dbReference type="Proteomes" id="UP000187074">
    <property type="component" value="Unassembled WGS sequence"/>
</dbReference>
<reference evidence="1 2" key="1">
    <citation type="submission" date="2016-11" db="EMBL/GenBank/DDBJ databases">
        <title>Paenibacillus species isolates.</title>
        <authorList>
            <person name="Beno S.M."/>
        </authorList>
    </citation>
    <scope>NUCLEOTIDE SEQUENCE [LARGE SCALE GENOMIC DNA]</scope>
    <source>
        <strain evidence="1 2">FSL F4-0100</strain>
    </source>
</reference>
<protein>
    <submittedName>
        <fullName evidence="1">Uncharacterized protein</fullName>
    </submittedName>
</protein>
<comment type="caution">
    <text evidence="1">The sequence shown here is derived from an EMBL/GenBank/DDBJ whole genome shotgun (WGS) entry which is preliminary data.</text>
</comment>
<dbReference type="EMBL" id="MRTF01000002">
    <property type="protein sequence ID" value="OME94695.1"/>
    <property type="molecule type" value="Genomic_DNA"/>
</dbReference>
<name>A0A1R1B541_PAELA</name>
<proteinExistence type="predicted"/>
<accession>A0A1R1B541</accession>
<dbReference type="AlphaFoldDB" id="A0A1R1B541"/>
<sequence length="83" mass="9636">MAKRNIPNLARSITTRYRQACGQNESYVNPSVSSETILLYYTILKEVSAKIKHFDGSKETARQTFRHLIPIKKTTWVRPVVFH</sequence>
<evidence type="ECO:0000313" key="1">
    <source>
        <dbReference type="EMBL" id="OME94695.1"/>
    </source>
</evidence>
<gene>
    <name evidence="1" type="ORF">BK123_06125</name>
</gene>
<evidence type="ECO:0000313" key="2">
    <source>
        <dbReference type="Proteomes" id="UP000187074"/>
    </source>
</evidence>
<organism evidence="1 2">
    <name type="scientific">Paenibacillus lautus</name>
    <name type="common">Bacillus lautus</name>
    <dbReference type="NCBI Taxonomy" id="1401"/>
    <lineage>
        <taxon>Bacteria</taxon>
        <taxon>Bacillati</taxon>
        <taxon>Bacillota</taxon>
        <taxon>Bacilli</taxon>
        <taxon>Bacillales</taxon>
        <taxon>Paenibacillaceae</taxon>
        <taxon>Paenibacillus</taxon>
    </lineage>
</organism>